<dbReference type="InterPro" id="IPR041577">
    <property type="entry name" value="RT_RNaseH_2"/>
</dbReference>
<dbReference type="SUPFAM" id="SSF56672">
    <property type="entry name" value="DNA/RNA polymerases"/>
    <property type="match status" value="1"/>
</dbReference>
<keyword evidence="8" id="KW-0511">Multifunctional enzyme</keyword>
<dbReference type="Pfam" id="PF00078">
    <property type="entry name" value="RVT_1"/>
    <property type="match status" value="1"/>
</dbReference>
<evidence type="ECO:0000256" key="7">
    <source>
        <dbReference type="ARBA" id="ARBA00022918"/>
    </source>
</evidence>
<evidence type="ECO:0000256" key="2">
    <source>
        <dbReference type="ARBA" id="ARBA00022679"/>
    </source>
</evidence>
<evidence type="ECO:0000256" key="6">
    <source>
        <dbReference type="ARBA" id="ARBA00022801"/>
    </source>
</evidence>
<dbReference type="EMBL" id="CP144745">
    <property type="protein sequence ID" value="WVZ51235.1"/>
    <property type="molecule type" value="Genomic_DNA"/>
</dbReference>
<keyword evidence="4" id="KW-0540">Nuclease</keyword>
<dbReference type="PROSITE" id="PS50878">
    <property type="entry name" value="RT_POL"/>
    <property type="match status" value="1"/>
</dbReference>
<feature type="domain" description="Reverse transcriptase" evidence="9">
    <location>
        <begin position="2"/>
        <end position="215"/>
    </location>
</feature>
<organism evidence="11 12">
    <name type="scientific">Paspalum notatum var. saurae</name>
    <dbReference type="NCBI Taxonomy" id="547442"/>
    <lineage>
        <taxon>Eukaryota</taxon>
        <taxon>Viridiplantae</taxon>
        <taxon>Streptophyta</taxon>
        <taxon>Embryophyta</taxon>
        <taxon>Tracheophyta</taxon>
        <taxon>Spermatophyta</taxon>
        <taxon>Magnoliopsida</taxon>
        <taxon>Liliopsida</taxon>
        <taxon>Poales</taxon>
        <taxon>Poaceae</taxon>
        <taxon>PACMAD clade</taxon>
        <taxon>Panicoideae</taxon>
        <taxon>Andropogonodae</taxon>
        <taxon>Paspaleae</taxon>
        <taxon>Paspalinae</taxon>
        <taxon>Paspalum</taxon>
    </lineage>
</organism>
<dbReference type="Gene3D" id="3.30.420.10">
    <property type="entry name" value="Ribonuclease H-like superfamily/Ribonuclease H"/>
    <property type="match status" value="1"/>
</dbReference>
<dbReference type="Gene3D" id="3.30.70.270">
    <property type="match status" value="2"/>
</dbReference>
<dbReference type="Pfam" id="PF17919">
    <property type="entry name" value="RT_RNaseH_2"/>
    <property type="match status" value="1"/>
</dbReference>
<dbReference type="InterPro" id="IPR036397">
    <property type="entry name" value="RNaseH_sf"/>
</dbReference>
<evidence type="ECO:0000313" key="12">
    <source>
        <dbReference type="Proteomes" id="UP001341281"/>
    </source>
</evidence>
<dbReference type="GO" id="GO:0006508">
    <property type="term" value="P:proteolysis"/>
    <property type="evidence" value="ECO:0007669"/>
    <property type="project" value="UniProtKB-KW"/>
</dbReference>
<dbReference type="InterPro" id="IPR001584">
    <property type="entry name" value="Integrase_cat-core"/>
</dbReference>
<dbReference type="GO" id="GO:0008233">
    <property type="term" value="F:peptidase activity"/>
    <property type="evidence" value="ECO:0007669"/>
    <property type="project" value="UniProtKB-KW"/>
</dbReference>
<dbReference type="GO" id="GO:0015074">
    <property type="term" value="P:DNA integration"/>
    <property type="evidence" value="ECO:0007669"/>
    <property type="project" value="InterPro"/>
</dbReference>
<dbReference type="FunFam" id="3.30.70.270:FF:000020">
    <property type="entry name" value="Transposon Tf2-6 polyprotein-like Protein"/>
    <property type="match status" value="1"/>
</dbReference>
<dbReference type="CDD" id="cd09274">
    <property type="entry name" value="RNase_HI_RT_Ty3"/>
    <property type="match status" value="1"/>
</dbReference>
<dbReference type="InterPro" id="IPR012337">
    <property type="entry name" value="RNaseH-like_sf"/>
</dbReference>
<evidence type="ECO:0000259" key="9">
    <source>
        <dbReference type="PROSITE" id="PS50878"/>
    </source>
</evidence>
<keyword evidence="3" id="KW-0548">Nucleotidyltransferase</keyword>
<dbReference type="PANTHER" id="PTHR37984">
    <property type="entry name" value="PROTEIN CBG26694"/>
    <property type="match status" value="1"/>
</dbReference>
<dbReference type="Gene3D" id="3.10.10.10">
    <property type="entry name" value="HIV Type 1 Reverse Transcriptase, subunit A, domain 1"/>
    <property type="match status" value="1"/>
</dbReference>
<gene>
    <name evidence="11" type="ORF">U9M48_002396</name>
</gene>
<dbReference type="Proteomes" id="UP001341281">
    <property type="component" value="Chromosome 01"/>
</dbReference>
<keyword evidence="6" id="KW-0378">Hydrolase</keyword>
<evidence type="ECO:0000256" key="3">
    <source>
        <dbReference type="ARBA" id="ARBA00022695"/>
    </source>
</evidence>
<name>A0AAQ3PG01_PASNO</name>
<dbReference type="PANTHER" id="PTHR37984:SF5">
    <property type="entry name" value="PROTEIN NYNRIN-LIKE"/>
    <property type="match status" value="1"/>
</dbReference>
<keyword evidence="2" id="KW-0808">Transferase</keyword>
<dbReference type="GO" id="GO:0004519">
    <property type="term" value="F:endonuclease activity"/>
    <property type="evidence" value="ECO:0007669"/>
    <property type="project" value="UniProtKB-KW"/>
</dbReference>
<evidence type="ECO:0000256" key="4">
    <source>
        <dbReference type="ARBA" id="ARBA00022722"/>
    </source>
</evidence>
<evidence type="ECO:0000256" key="8">
    <source>
        <dbReference type="ARBA" id="ARBA00023268"/>
    </source>
</evidence>
<accession>A0AAQ3PG01</accession>
<dbReference type="InterPro" id="IPR000477">
    <property type="entry name" value="RT_dom"/>
</dbReference>
<evidence type="ECO:0000259" key="10">
    <source>
        <dbReference type="PROSITE" id="PS50994"/>
    </source>
</evidence>
<evidence type="ECO:0000256" key="1">
    <source>
        <dbReference type="ARBA" id="ARBA00022670"/>
    </source>
</evidence>
<dbReference type="PROSITE" id="PS50994">
    <property type="entry name" value="INTEGRASE"/>
    <property type="match status" value="1"/>
</dbReference>
<sequence length="592" mass="66498">MLDQGLIRPSTSPFSSPVLLVKKHDGSWRFCIDYRALNDKTVKDKFPVPVVDELLDELKGACFFTKLDLRSGYHQVRMHSDDVAKTAFRTHHGHFEFVVMPFGLANAPASFQVLMNDVLRPYIRRFVLVFFLRYPSLQLIVGRTLAACQNGVSAPLCQQTLRQSKCFFGKTSVAYLGHVISAEGVAMDPDKVAAVEAWPRPRTAQALRGFLGLTGYYRKFIAGYWEVASPLTGILKGDTYTWTPAANQAFSDLKRALMSAPLHQLPNFDARFVVDCNASGAGFGAILHQGDDAIAFFSRAMAPHHAKLPAYERELIGLVKAVRHWRPYLWGRSFTVRTDHWSLNKLFGYDFTVEYRPGKHNTVADALSRRDEAASLAVATLAVPSFDIFDTLRHELAADTTASAIREALAGDQAPPITSDRNPELVRLAGVKLLMSSAFHPQTDGQSEVTNRTIVMNLCCLAVDGPRSWLQWLPWAEYCYNSSYHTALRTTPFDVVCGRSPPTMIQYVPGTARVTAVDRQLRDRDQFLAEIRERLMLAQDTMKAQADKKRRDLSFNVGEWVLASFATSFCQWNHPVRLQQVGTQILWSTRPF</sequence>
<reference evidence="11 12" key="1">
    <citation type="submission" date="2024-02" db="EMBL/GenBank/DDBJ databases">
        <title>High-quality chromosome-scale genome assembly of Pensacola bahiagrass (Paspalum notatum Flugge var. saurae).</title>
        <authorList>
            <person name="Vega J.M."/>
            <person name="Podio M."/>
            <person name="Orjuela J."/>
            <person name="Siena L.A."/>
            <person name="Pessino S.C."/>
            <person name="Combes M.C."/>
            <person name="Mariac C."/>
            <person name="Albertini E."/>
            <person name="Pupilli F."/>
            <person name="Ortiz J.P.A."/>
            <person name="Leblanc O."/>
        </authorList>
    </citation>
    <scope>NUCLEOTIDE SEQUENCE [LARGE SCALE GENOMIC DNA]</scope>
    <source>
        <strain evidence="11">R1</strain>
        <tissue evidence="11">Leaf</tissue>
    </source>
</reference>
<dbReference type="InterPro" id="IPR050951">
    <property type="entry name" value="Retrovirus_Pol_polyprotein"/>
</dbReference>
<evidence type="ECO:0008006" key="13">
    <source>
        <dbReference type="Google" id="ProtNLM"/>
    </source>
</evidence>
<dbReference type="AlphaFoldDB" id="A0AAQ3PG01"/>
<keyword evidence="7" id="KW-0695">RNA-directed DNA polymerase</keyword>
<protein>
    <recommendedName>
        <fullName evidence="13">Reverse transcriptase domain-containing protein</fullName>
    </recommendedName>
</protein>
<dbReference type="GO" id="GO:0003676">
    <property type="term" value="F:nucleic acid binding"/>
    <property type="evidence" value="ECO:0007669"/>
    <property type="project" value="InterPro"/>
</dbReference>
<evidence type="ECO:0000313" key="11">
    <source>
        <dbReference type="EMBL" id="WVZ51235.1"/>
    </source>
</evidence>
<dbReference type="SUPFAM" id="SSF53098">
    <property type="entry name" value="Ribonuclease H-like"/>
    <property type="match status" value="1"/>
</dbReference>
<dbReference type="InterPro" id="IPR043128">
    <property type="entry name" value="Rev_trsase/Diguanyl_cyclase"/>
</dbReference>
<keyword evidence="12" id="KW-1185">Reference proteome</keyword>
<keyword evidence="5" id="KW-0255">Endonuclease</keyword>
<evidence type="ECO:0000256" key="5">
    <source>
        <dbReference type="ARBA" id="ARBA00022759"/>
    </source>
</evidence>
<dbReference type="CDD" id="cd01647">
    <property type="entry name" value="RT_LTR"/>
    <property type="match status" value="1"/>
</dbReference>
<dbReference type="GO" id="GO:0003964">
    <property type="term" value="F:RNA-directed DNA polymerase activity"/>
    <property type="evidence" value="ECO:0007669"/>
    <property type="project" value="UniProtKB-KW"/>
</dbReference>
<feature type="domain" description="Integrase catalytic" evidence="10">
    <location>
        <begin position="323"/>
        <end position="500"/>
    </location>
</feature>
<dbReference type="InterPro" id="IPR043502">
    <property type="entry name" value="DNA/RNA_pol_sf"/>
</dbReference>
<keyword evidence="1" id="KW-0645">Protease</keyword>
<dbReference type="FunFam" id="3.10.10.10:FF:000007">
    <property type="entry name" value="Retrovirus-related Pol polyprotein from transposon 17.6-like Protein"/>
    <property type="match status" value="1"/>
</dbReference>
<proteinExistence type="predicted"/>